<dbReference type="SMART" id="SM00239">
    <property type="entry name" value="C2"/>
    <property type="match status" value="1"/>
</dbReference>
<evidence type="ECO:0000256" key="4">
    <source>
        <dbReference type="SAM" id="MobiDB-lite"/>
    </source>
</evidence>
<keyword evidence="3" id="KW-0472">Membrane</keyword>
<dbReference type="InterPro" id="IPR035892">
    <property type="entry name" value="C2_domain_sf"/>
</dbReference>
<evidence type="ECO:0000256" key="2">
    <source>
        <dbReference type="ARBA" id="ARBA00022737"/>
    </source>
</evidence>
<feature type="region of interest" description="Disordered" evidence="4">
    <location>
        <begin position="356"/>
        <end position="427"/>
    </location>
</feature>
<protein>
    <submittedName>
        <fullName evidence="7">Regulating synaptic membrane exocytosis protein 1</fullName>
    </submittedName>
</protein>
<dbReference type="SUPFAM" id="SSF49562">
    <property type="entry name" value="C2 domain (Calcium/lipid-binding domain, CaLB)"/>
    <property type="match status" value="1"/>
</dbReference>
<dbReference type="GO" id="GO:0070382">
    <property type="term" value="C:exocytic vesicle"/>
    <property type="evidence" value="ECO:0007669"/>
    <property type="project" value="TreeGrafter"/>
</dbReference>
<dbReference type="KEGG" id="lak:106164169"/>
<feature type="compositionally biased region" description="Polar residues" evidence="4">
    <location>
        <begin position="395"/>
        <end position="416"/>
    </location>
</feature>
<evidence type="ECO:0000313" key="7">
    <source>
        <dbReference type="RefSeq" id="XP_013397432.1"/>
    </source>
</evidence>
<evidence type="ECO:0000256" key="1">
    <source>
        <dbReference type="ARBA" id="ARBA00004370"/>
    </source>
</evidence>
<dbReference type="STRING" id="7574.A0A1S3IGT8"/>
<evidence type="ECO:0000313" key="6">
    <source>
        <dbReference type="Proteomes" id="UP000085678"/>
    </source>
</evidence>
<dbReference type="PROSITE" id="PS50004">
    <property type="entry name" value="C2"/>
    <property type="match status" value="1"/>
</dbReference>
<reference evidence="7" key="1">
    <citation type="submission" date="2025-08" db="UniProtKB">
        <authorList>
            <consortium name="RefSeq"/>
        </authorList>
    </citation>
    <scope>IDENTIFICATION</scope>
    <source>
        <tissue evidence="7">Gonads</tissue>
    </source>
</reference>
<dbReference type="GO" id="GO:0005886">
    <property type="term" value="C:plasma membrane"/>
    <property type="evidence" value="ECO:0007669"/>
    <property type="project" value="TreeGrafter"/>
</dbReference>
<dbReference type="CDD" id="cd08521">
    <property type="entry name" value="C2A_SLP"/>
    <property type="match status" value="1"/>
</dbReference>
<dbReference type="RefSeq" id="XP_013397432.1">
    <property type="nucleotide sequence ID" value="XM_013541978.1"/>
</dbReference>
<dbReference type="Pfam" id="PF00168">
    <property type="entry name" value="C2"/>
    <property type="match status" value="1"/>
</dbReference>
<dbReference type="GeneID" id="106164169"/>
<feature type="compositionally biased region" description="Polar residues" evidence="4">
    <location>
        <begin position="82"/>
        <end position="91"/>
    </location>
</feature>
<dbReference type="OrthoDB" id="195679at2759"/>
<dbReference type="GO" id="GO:0042043">
    <property type="term" value="F:neurexin family protein binding"/>
    <property type="evidence" value="ECO:0007669"/>
    <property type="project" value="TreeGrafter"/>
</dbReference>
<dbReference type="InParanoid" id="A0A1S3IGT8"/>
<proteinExistence type="predicted"/>
<name>A0A1S3IGT8_LINAN</name>
<feature type="region of interest" description="Disordered" evidence="4">
    <location>
        <begin position="59"/>
        <end position="91"/>
    </location>
</feature>
<feature type="region of interest" description="Disordered" evidence="4">
    <location>
        <begin position="441"/>
        <end position="468"/>
    </location>
</feature>
<accession>A0A1S3IGT8</accession>
<dbReference type="Proteomes" id="UP000085678">
    <property type="component" value="Unplaced"/>
</dbReference>
<dbReference type="Gene3D" id="2.60.40.150">
    <property type="entry name" value="C2 domain"/>
    <property type="match status" value="1"/>
</dbReference>
<sequence>MADGPDVFVCKIHVKQEVSEDQEKDIKELTSTEFDIHWMLPFAPPMDLYNFDSYSGGPASLRSAPQWSSHPLPGAGEEQRHGGNNFQSRPNQQYYQKDPYQQNQPRFQFNTGNQQYDLQSQTARKVVVRGQNEQNEQTPQSEFSNQFCVIDIPDKLQRSQGSLSGPCRIAEEDHFSNIPVFGKILLSMKYDYRKGWLIIHIYRCQDLAPADVKKNRSDPYVKTYLLPDKSRGGKRKTKIKKNTLNPTFDESLHYTITKNELKRRILWLSVWHSVTFDHNVLLGDVVLPLNKQNFNDTSPQWFQLSGDHMAAGDRDQGITYVTDPHSIKTTRGQVLNQADVGNQWQRSTLLEISLQPNFDNQQDDFQSQTTRKMVVQGQYQQNQPSSQPNYSKQSLQQDNFQSQTLPGESTGPNQRQEGQESRLPQEPVTDHHLNEQGVDHVQTRRQSGHDFPPLSPQQDLVAAGDQDQAVTDPQTIKTMGNQALNQVHGDNQLERLPTAVTHEIAGFLSQLPPSTGNTNVTLNFQLVNHNYNSEKESLTHMKEKDVTTSFHKYVPPHVKKRLNETLSQDDIWNQMKKMYGISDETPRPPDVVSYLLSQVEGSIASFISVLLKLKERHREGQQDIPQNLIDEVKVIDHLA</sequence>
<dbReference type="InterPro" id="IPR000008">
    <property type="entry name" value="C2_dom"/>
</dbReference>
<feature type="domain" description="C2" evidence="5">
    <location>
        <begin position="180"/>
        <end position="302"/>
    </location>
</feature>
<evidence type="ECO:0000259" key="5">
    <source>
        <dbReference type="PROSITE" id="PS50004"/>
    </source>
</evidence>
<dbReference type="PANTHER" id="PTHR45716:SF2">
    <property type="entry name" value="BITESIZE, ISOFORM I"/>
    <property type="match status" value="1"/>
</dbReference>
<gene>
    <name evidence="7" type="primary">LOC106164169</name>
</gene>
<dbReference type="FunFam" id="2.60.40.150:FF:000006">
    <property type="entry name" value="Synaptotagmin-like 5, isoform CRA_a"/>
    <property type="match status" value="1"/>
</dbReference>
<dbReference type="PANTHER" id="PTHR45716">
    <property type="entry name" value="BITESIZE, ISOFORM I"/>
    <property type="match status" value="1"/>
</dbReference>
<organism evidence="6 7">
    <name type="scientific">Lingula anatina</name>
    <name type="common">Brachiopod</name>
    <name type="synonym">Lingula unguis</name>
    <dbReference type="NCBI Taxonomy" id="7574"/>
    <lineage>
        <taxon>Eukaryota</taxon>
        <taxon>Metazoa</taxon>
        <taxon>Spiralia</taxon>
        <taxon>Lophotrochozoa</taxon>
        <taxon>Brachiopoda</taxon>
        <taxon>Linguliformea</taxon>
        <taxon>Lingulata</taxon>
        <taxon>Lingulida</taxon>
        <taxon>Linguloidea</taxon>
        <taxon>Lingulidae</taxon>
        <taxon>Lingula</taxon>
    </lineage>
</organism>
<keyword evidence="6" id="KW-1185">Reference proteome</keyword>
<dbReference type="AlphaFoldDB" id="A0A1S3IGT8"/>
<evidence type="ECO:0000256" key="3">
    <source>
        <dbReference type="ARBA" id="ARBA00023136"/>
    </source>
</evidence>
<feature type="compositionally biased region" description="Low complexity" evidence="4">
    <location>
        <begin position="357"/>
        <end position="366"/>
    </location>
</feature>
<dbReference type="GO" id="GO:0006887">
    <property type="term" value="P:exocytosis"/>
    <property type="evidence" value="ECO:0007669"/>
    <property type="project" value="TreeGrafter"/>
</dbReference>
<keyword evidence="2" id="KW-0677">Repeat</keyword>
<feature type="compositionally biased region" description="Low complexity" evidence="4">
    <location>
        <begin position="376"/>
        <end position="394"/>
    </location>
</feature>
<comment type="subcellular location">
    <subcellularLocation>
        <location evidence="1">Membrane</location>
    </subcellularLocation>
</comment>